<accession>A0A0N4ZPX0</accession>
<evidence type="ECO:0000313" key="2">
    <source>
        <dbReference type="Proteomes" id="UP000038045"/>
    </source>
</evidence>
<protein>
    <submittedName>
        <fullName evidence="3">SANTA domain-containing protein</fullName>
    </submittedName>
</protein>
<evidence type="ECO:0000259" key="1">
    <source>
        <dbReference type="Pfam" id="PF09133"/>
    </source>
</evidence>
<dbReference type="Proteomes" id="UP000038045">
    <property type="component" value="Unplaced"/>
</dbReference>
<reference evidence="3" key="1">
    <citation type="submission" date="2017-02" db="UniProtKB">
        <authorList>
            <consortium name="WormBaseParasite"/>
        </authorList>
    </citation>
    <scope>IDENTIFICATION</scope>
</reference>
<dbReference type="Pfam" id="PF09133">
    <property type="entry name" value="SANTA"/>
    <property type="match status" value="2"/>
</dbReference>
<name>A0A0N4ZPX0_PARTI</name>
<proteinExistence type="predicted"/>
<dbReference type="InterPro" id="IPR015216">
    <property type="entry name" value="SANTA"/>
</dbReference>
<organism evidence="2 3">
    <name type="scientific">Parastrongyloides trichosuri</name>
    <name type="common">Possum-specific nematode worm</name>
    <dbReference type="NCBI Taxonomy" id="131310"/>
    <lineage>
        <taxon>Eukaryota</taxon>
        <taxon>Metazoa</taxon>
        <taxon>Ecdysozoa</taxon>
        <taxon>Nematoda</taxon>
        <taxon>Chromadorea</taxon>
        <taxon>Rhabditida</taxon>
        <taxon>Tylenchina</taxon>
        <taxon>Panagrolaimomorpha</taxon>
        <taxon>Strongyloidoidea</taxon>
        <taxon>Strongyloididae</taxon>
        <taxon>Parastrongyloides</taxon>
    </lineage>
</organism>
<feature type="domain" description="SANTA" evidence="1">
    <location>
        <begin position="13"/>
        <end position="103"/>
    </location>
</feature>
<dbReference type="WBParaSite" id="PTRK_0001057700.1">
    <property type="protein sequence ID" value="PTRK_0001057700.1"/>
    <property type="gene ID" value="PTRK_0001057700"/>
</dbReference>
<dbReference type="AlphaFoldDB" id="A0A0N4ZPX0"/>
<keyword evidence="2" id="KW-1185">Reference proteome</keyword>
<sequence>MERFNPKDEADIQYWIIKFLEGIEDDFDVVLEGLIAKNTMGLEEYEPYRTTSLIRVHKHNILFCDYDTKITIKSKICKRLMLDAGYTEQFINCFKYGFPTNWVALVEYFYVKMKSGEDVTLPDSLASKAIDEQKYYEKMAFDNAIKLYDWYLELVDHEDNLYIYIRGFIEEEDSEGKSYRKEIIDGLREREQNNLICCKYIPLFRLCTEINLNKMLDLKYPRDFIENFANGIPKDYVELFRDYHERKNSYQDDSKKDDLISQDSVKNLIDEMEQNDDTSFSKDSDNDKCIKNSVQDTDEVAELEGFMTFPSLHKFDNVMLNKTFESKAGTSSPYFNINIDSYLSPSMLTGSFGKKISPSSLKQSFFDDKNTYNDDINDCNEPLMGSTPFMNRCKTSDYKYIDNIVSPIGEGSFGVVSETVFDASQRTPIKEDDTDITPCTDFFAITNDGELSEIRPRRIDKPGKRRINSSPECTPEREKNIFTSKTKVMKKRRSYGKNVNDDFIERICRPIDINNSHDLRELFNESLGLSDISQSALKRFNINDESFVDSFEPLDFRLENKKAPVYYLPTGRNIVGGKQMNSKKAKKIEPVKQEFDFQALVYNDIEERRAKECEDHESSISD</sequence>
<evidence type="ECO:0000313" key="3">
    <source>
        <dbReference type="WBParaSite" id="PTRK_0001057700.1"/>
    </source>
</evidence>
<feature type="domain" description="SANTA" evidence="1">
    <location>
        <begin position="145"/>
        <end position="236"/>
    </location>
</feature>